<dbReference type="RefSeq" id="WP_158539904.1">
    <property type="nucleotide sequence ID" value="NZ_QJSP01000003.1"/>
</dbReference>
<dbReference type="EMBL" id="QJSP01000003">
    <property type="protein sequence ID" value="PYE19255.1"/>
    <property type="molecule type" value="Genomic_DNA"/>
</dbReference>
<organism evidence="1 2">
    <name type="scientific">Williamsia limnetica</name>
    <dbReference type="NCBI Taxonomy" id="882452"/>
    <lineage>
        <taxon>Bacteria</taxon>
        <taxon>Bacillati</taxon>
        <taxon>Actinomycetota</taxon>
        <taxon>Actinomycetes</taxon>
        <taxon>Mycobacteriales</taxon>
        <taxon>Nocardiaceae</taxon>
        <taxon>Williamsia</taxon>
    </lineage>
</organism>
<evidence type="ECO:0000313" key="1">
    <source>
        <dbReference type="EMBL" id="PYE19255.1"/>
    </source>
</evidence>
<reference evidence="1 2" key="1">
    <citation type="submission" date="2018-06" db="EMBL/GenBank/DDBJ databases">
        <title>Genomic Encyclopedia of Type Strains, Phase IV (KMG-IV): sequencing the most valuable type-strain genomes for metagenomic binning, comparative biology and taxonomic classification.</title>
        <authorList>
            <person name="Goeker M."/>
        </authorList>
    </citation>
    <scope>NUCLEOTIDE SEQUENCE [LARGE SCALE GENOMIC DNA]</scope>
    <source>
        <strain evidence="1 2">DSM 45521</strain>
    </source>
</reference>
<name>A0A318RZ82_WILLI</name>
<accession>A0A318RZ82</accession>
<proteinExistence type="predicted"/>
<dbReference type="AlphaFoldDB" id="A0A318RZ82"/>
<keyword evidence="2" id="KW-1185">Reference proteome</keyword>
<sequence>MTEPTSFDRLHAVAVQNLALQVDNLTDLVAGVVAAYETQQRQLICLNKRINELVAADD</sequence>
<dbReference type="Proteomes" id="UP000247591">
    <property type="component" value="Unassembled WGS sequence"/>
</dbReference>
<comment type="caution">
    <text evidence="1">The sequence shown here is derived from an EMBL/GenBank/DDBJ whole genome shotgun (WGS) entry which is preliminary data.</text>
</comment>
<protein>
    <submittedName>
        <fullName evidence="1">Uncharacterized protein</fullName>
    </submittedName>
</protein>
<gene>
    <name evidence="1" type="ORF">DFR67_103166</name>
</gene>
<evidence type="ECO:0000313" key="2">
    <source>
        <dbReference type="Proteomes" id="UP000247591"/>
    </source>
</evidence>